<feature type="signal peptide" evidence="2">
    <location>
        <begin position="1"/>
        <end position="25"/>
    </location>
</feature>
<keyword evidence="4" id="KW-1185">Reference proteome</keyword>
<dbReference type="RefSeq" id="WP_190944367.1">
    <property type="nucleotide sequence ID" value="NZ_JACJSI010000116.1"/>
</dbReference>
<accession>A0ABR8DXE8</accession>
<feature type="chain" id="PRO_5045754287" evidence="2">
    <location>
        <begin position="26"/>
        <end position="112"/>
    </location>
</feature>
<protein>
    <submittedName>
        <fullName evidence="3">Uncharacterized protein</fullName>
    </submittedName>
</protein>
<organism evidence="3 4">
    <name type="scientific">Nostoc flagelliforme FACHB-838</name>
    <dbReference type="NCBI Taxonomy" id="2692904"/>
    <lineage>
        <taxon>Bacteria</taxon>
        <taxon>Bacillati</taxon>
        <taxon>Cyanobacteriota</taxon>
        <taxon>Cyanophyceae</taxon>
        <taxon>Nostocales</taxon>
        <taxon>Nostocaceae</taxon>
        <taxon>Nostoc</taxon>
    </lineage>
</organism>
<proteinExistence type="predicted"/>
<name>A0ABR8DXE8_9NOSO</name>
<gene>
    <name evidence="3" type="ORF">H6G97_31445</name>
</gene>
<evidence type="ECO:0000313" key="3">
    <source>
        <dbReference type="EMBL" id="MBD2533823.1"/>
    </source>
</evidence>
<dbReference type="EMBL" id="JACJSI010000116">
    <property type="protein sequence ID" value="MBD2533823.1"/>
    <property type="molecule type" value="Genomic_DNA"/>
</dbReference>
<feature type="region of interest" description="Disordered" evidence="1">
    <location>
        <begin position="26"/>
        <end position="57"/>
    </location>
</feature>
<dbReference type="Proteomes" id="UP000623440">
    <property type="component" value="Unassembled WGS sequence"/>
</dbReference>
<sequence length="112" mass="13133">MFNRFLLATVSLLTASCIFATTAKAESKQREQQLPTDRHQVWPTPVPTQNTRRRAGEDQKTYFDRIIGKSPLEWPSNEDYCRIDFLSYNPCLREEQQRQYNRSRSQESSGSQ</sequence>
<evidence type="ECO:0000256" key="2">
    <source>
        <dbReference type="SAM" id="SignalP"/>
    </source>
</evidence>
<dbReference type="PROSITE" id="PS51257">
    <property type="entry name" value="PROKAR_LIPOPROTEIN"/>
    <property type="match status" value="1"/>
</dbReference>
<feature type="compositionally biased region" description="Basic and acidic residues" evidence="1">
    <location>
        <begin position="26"/>
        <end position="40"/>
    </location>
</feature>
<evidence type="ECO:0000256" key="1">
    <source>
        <dbReference type="SAM" id="MobiDB-lite"/>
    </source>
</evidence>
<keyword evidence="2" id="KW-0732">Signal</keyword>
<reference evidence="3 4" key="1">
    <citation type="journal article" date="2020" name="ISME J.">
        <title>Comparative genomics reveals insights into cyanobacterial evolution and habitat adaptation.</title>
        <authorList>
            <person name="Chen M.Y."/>
            <person name="Teng W.K."/>
            <person name="Zhao L."/>
            <person name="Hu C.X."/>
            <person name="Zhou Y.K."/>
            <person name="Han B.P."/>
            <person name="Song L.R."/>
            <person name="Shu W.S."/>
        </authorList>
    </citation>
    <scope>NUCLEOTIDE SEQUENCE [LARGE SCALE GENOMIC DNA]</scope>
    <source>
        <strain evidence="3 4">FACHB-838</strain>
    </source>
</reference>
<evidence type="ECO:0000313" key="4">
    <source>
        <dbReference type="Proteomes" id="UP000623440"/>
    </source>
</evidence>
<comment type="caution">
    <text evidence="3">The sequence shown here is derived from an EMBL/GenBank/DDBJ whole genome shotgun (WGS) entry which is preliminary data.</text>
</comment>